<dbReference type="SMART" id="SM00387">
    <property type="entry name" value="HATPase_c"/>
    <property type="match status" value="1"/>
</dbReference>
<feature type="transmembrane region" description="Helical" evidence="9">
    <location>
        <begin position="77"/>
        <end position="98"/>
    </location>
</feature>
<evidence type="ECO:0000256" key="7">
    <source>
        <dbReference type="ARBA" id="ARBA00022840"/>
    </source>
</evidence>
<evidence type="ECO:0000256" key="2">
    <source>
        <dbReference type="ARBA" id="ARBA00012438"/>
    </source>
</evidence>
<dbReference type="SUPFAM" id="SSF55874">
    <property type="entry name" value="ATPase domain of HSP90 chaperone/DNA topoisomerase II/histidine kinase"/>
    <property type="match status" value="1"/>
</dbReference>
<dbReference type="InterPro" id="IPR003594">
    <property type="entry name" value="HATPase_dom"/>
</dbReference>
<dbReference type="PANTHER" id="PTHR24421">
    <property type="entry name" value="NITRATE/NITRITE SENSOR PROTEIN NARX-RELATED"/>
    <property type="match status" value="1"/>
</dbReference>
<evidence type="ECO:0000313" key="12">
    <source>
        <dbReference type="Proteomes" id="UP000239485"/>
    </source>
</evidence>
<keyword evidence="12" id="KW-1185">Reference proteome</keyword>
<keyword evidence="9" id="KW-0472">Membrane</keyword>
<feature type="transmembrane region" description="Helical" evidence="9">
    <location>
        <begin position="104"/>
        <end position="127"/>
    </location>
</feature>
<evidence type="ECO:0000256" key="6">
    <source>
        <dbReference type="ARBA" id="ARBA00022777"/>
    </source>
</evidence>
<dbReference type="GO" id="GO:0005524">
    <property type="term" value="F:ATP binding"/>
    <property type="evidence" value="ECO:0007669"/>
    <property type="project" value="UniProtKB-KW"/>
</dbReference>
<feature type="transmembrane region" description="Helical" evidence="9">
    <location>
        <begin position="215"/>
        <end position="235"/>
    </location>
</feature>
<dbReference type="Pfam" id="PF02518">
    <property type="entry name" value="HATPase_c"/>
    <property type="match status" value="1"/>
</dbReference>
<dbReference type="CDD" id="cd16917">
    <property type="entry name" value="HATPase_UhpB-NarQ-NarX-like"/>
    <property type="match status" value="1"/>
</dbReference>
<reference evidence="11 12" key="1">
    <citation type="submission" date="2018-02" db="EMBL/GenBank/DDBJ databases">
        <title>Genomic Encyclopedia of Archaeal and Bacterial Type Strains, Phase II (KMG-II): from individual species to whole genera.</title>
        <authorList>
            <person name="Goeker M."/>
        </authorList>
    </citation>
    <scope>NUCLEOTIDE SEQUENCE [LARGE SCALE GENOMIC DNA]</scope>
    <source>
        <strain evidence="11 12">DSM 22857</strain>
    </source>
</reference>
<feature type="transmembrane region" description="Helical" evidence="9">
    <location>
        <begin position="139"/>
        <end position="161"/>
    </location>
</feature>
<keyword evidence="8" id="KW-0902">Two-component regulatory system</keyword>
<dbReference type="InterPro" id="IPR036890">
    <property type="entry name" value="HATPase_C_sf"/>
</dbReference>
<evidence type="ECO:0000256" key="4">
    <source>
        <dbReference type="ARBA" id="ARBA00022679"/>
    </source>
</evidence>
<dbReference type="GO" id="GO:0000155">
    <property type="term" value="F:phosphorelay sensor kinase activity"/>
    <property type="evidence" value="ECO:0007669"/>
    <property type="project" value="InterPro"/>
</dbReference>
<feature type="transmembrane region" description="Helical" evidence="9">
    <location>
        <begin position="303"/>
        <end position="324"/>
    </location>
</feature>
<evidence type="ECO:0000256" key="5">
    <source>
        <dbReference type="ARBA" id="ARBA00022741"/>
    </source>
</evidence>
<dbReference type="PROSITE" id="PS50109">
    <property type="entry name" value="HIS_KIN"/>
    <property type="match status" value="1"/>
</dbReference>
<dbReference type="Proteomes" id="UP000239485">
    <property type="component" value="Unassembled WGS sequence"/>
</dbReference>
<keyword evidence="9" id="KW-1133">Transmembrane helix</keyword>
<evidence type="ECO:0000256" key="1">
    <source>
        <dbReference type="ARBA" id="ARBA00000085"/>
    </source>
</evidence>
<dbReference type="Gene3D" id="1.20.5.1930">
    <property type="match status" value="1"/>
</dbReference>
<feature type="transmembrane region" description="Helical" evidence="9">
    <location>
        <begin position="181"/>
        <end position="203"/>
    </location>
</feature>
<keyword evidence="6 11" id="KW-0418">Kinase</keyword>
<keyword evidence="4" id="KW-0808">Transferase</keyword>
<feature type="domain" description="Histidine kinase" evidence="10">
    <location>
        <begin position="475"/>
        <end position="666"/>
    </location>
</feature>
<dbReference type="GO" id="GO:0046983">
    <property type="term" value="F:protein dimerization activity"/>
    <property type="evidence" value="ECO:0007669"/>
    <property type="project" value="InterPro"/>
</dbReference>
<dbReference type="InterPro" id="IPR005467">
    <property type="entry name" value="His_kinase_dom"/>
</dbReference>
<dbReference type="InterPro" id="IPR050482">
    <property type="entry name" value="Sensor_HK_TwoCompSys"/>
</dbReference>
<evidence type="ECO:0000256" key="3">
    <source>
        <dbReference type="ARBA" id="ARBA00022553"/>
    </source>
</evidence>
<dbReference type="EC" id="2.7.13.3" evidence="2"/>
<dbReference type="Pfam" id="PF07730">
    <property type="entry name" value="HisKA_3"/>
    <property type="match status" value="1"/>
</dbReference>
<evidence type="ECO:0000259" key="10">
    <source>
        <dbReference type="PROSITE" id="PS50109"/>
    </source>
</evidence>
<keyword evidence="3" id="KW-0597">Phosphoprotein</keyword>
<dbReference type="InterPro" id="IPR029016">
    <property type="entry name" value="GAF-like_dom_sf"/>
</dbReference>
<accession>A0A2S6IKB0</accession>
<keyword evidence="9" id="KW-0812">Transmembrane</keyword>
<dbReference type="AlphaFoldDB" id="A0A2S6IKB0"/>
<keyword evidence="5" id="KW-0547">Nucleotide-binding</keyword>
<organism evidence="11 12">
    <name type="scientific">Kineococcus xinjiangensis</name>
    <dbReference type="NCBI Taxonomy" id="512762"/>
    <lineage>
        <taxon>Bacteria</taxon>
        <taxon>Bacillati</taxon>
        <taxon>Actinomycetota</taxon>
        <taxon>Actinomycetes</taxon>
        <taxon>Kineosporiales</taxon>
        <taxon>Kineosporiaceae</taxon>
        <taxon>Kineococcus</taxon>
    </lineage>
</organism>
<evidence type="ECO:0000256" key="8">
    <source>
        <dbReference type="ARBA" id="ARBA00023012"/>
    </source>
</evidence>
<dbReference type="Gene3D" id="3.30.450.40">
    <property type="match status" value="1"/>
</dbReference>
<evidence type="ECO:0000313" key="11">
    <source>
        <dbReference type="EMBL" id="PPK94638.1"/>
    </source>
</evidence>
<protein>
    <recommendedName>
        <fullName evidence="2">histidine kinase</fullName>
        <ecNumber evidence="2">2.7.13.3</ecNumber>
    </recommendedName>
</protein>
<keyword evidence="7" id="KW-0067">ATP-binding</keyword>
<proteinExistence type="predicted"/>
<sequence length="684" mass="70582">MHGAARTARRDRWRFTTAAVVPSALALAALATALRHPDVEVLVDGHLLGGALMAVASAVVAAVLLQRVPAHPVGRCFAAIAWFDAASVCSGAVLISTSGSAGELAGWAAGWLWIPAVVLPVTVLPLVFPHSPPGRAAHLLLRTTLAAILVAMCAAAASPRVQVGPHEEVAGPFASSWAPPLQAIAVVVLVGCAILSTAALVVRLLRSDQRQRRQIAPFVVTGAAVVLVVLVAPRLGRAGTVLQDVAMLLVPVSAAVCILRLRLYDLEIVVQRAVAWTLLSAGIAVSYVVVVQAAATVFRLRGVGASVLATAVIAVGFAPARALLQDAVARWLYGDRGDPYAALTRTMQVLAGGADAIGALSAAAEDLARGLRCPGVRILGRGRVLAGFPDPAPERTPAGVLTVPLQHAGRRVGELEVRTRSPGEAFSPADLRLLDDLAVAIAGTVAAVAVAEELQASRSALLDARTEERRRLRSTLHDDIGPSLAAVCLQAETARRRLERADPRAALQVLHVLDTTTRRAVVDLRRVVDELAPATVTDLGLAAGVRALLDGAAAAGLRIHLDVDDLPELPAPLEATAYRVVAEALTNTLRHAAAQWIAVRITCPDALLVEVCDDGVGPGSTSRPGGLGLASMRARVEGHGGHLSVGSGGSGRRPGTVVRARLPLTAPAAPGSLLAAPRPAGSTS</sequence>
<dbReference type="InterPro" id="IPR011712">
    <property type="entry name" value="Sig_transdc_His_kin_sub3_dim/P"/>
</dbReference>
<feature type="transmembrane region" description="Helical" evidence="9">
    <location>
        <begin position="45"/>
        <end position="65"/>
    </location>
</feature>
<dbReference type="Gene3D" id="3.30.565.10">
    <property type="entry name" value="Histidine kinase-like ATPase, C-terminal domain"/>
    <property type="match status" value="1"/>
</dbReference>
<dbReference type="EMBL" id="PTJD01000007">
    <property type="protein sequence ID" value="PPK94638.1"/>
    <property type="molecule type" value="Genomic_DNA"/>
</dbReference>
<feature type="transmembrane region" description="Helical" evidence="9">
    <location>
        <begin position="273"/>
        <end position="297"/>
    </location>
</feature>
<gene>
    <name evidence="11" type="ORF">CLV92_107141</name>
</gene>
<comment type="catalytic activity">
    <reaction evidence="1">
        <text>ATP + protein L-histidine = ADP + protein N-phospho-L-histidine.</text>
        <dbReference type="EC" id="2.7.13.3"/>
    </reaction>
</comment>
<name>A0A2S6IKB0_9ACTN</name>
<comment type="caution">
    <text evidence="11">The sequence shown here is derived from an EMBL/GenBank/DDBJ whole genome shotgun (WGS) entry which is preliminary data.</text>
</comment>
<dbReference type="PANTHER" id="PTHR24421:SF10">
    <property type="entry name" value="NITRATE_NITRITE SENSOR PROTEIN NARQ"/>
    <property type="match status" value="1"/>
</dbReference>
<dbReference type="GO" id="GO:0016020">
    <property type="term" value="C:membrane"/>
    <property type="evidence" value="ECO:0007669"/>
    <property type="project" value="InterPro"/>
</dbReference>
<dbReference type="SUPFAM" id="SSF55781">
    <property type="entry name" value="GAF domain-like"/>
    <property type="match status" value="1"/>
</dbReference>
<evidence type="ECO:0000256" key="9">
    <source>
        <dbReference type="SAM" id="Phobius"/>
    </source>
</evidence>